<organism evidence="8 9">
    <name type="scientific">Aequorivita echinoideorum</name>
    <dbReference type="NCBI Taxonomy" id="1549647"/>
    <lineage>
        <taxon>Bacteria</taxon>
        <taxon>Pseudomonadati</taxon>
        <taxon>Bacteroidota</taxon>
        <taxon>Flavobacteriia</taxon>
        <taxon>Flavobacteriales</taxon>
        <taxon>Flavobacteriaceae</taxon>
        <taxon>Aequorivita</taxon>
    </lineage>
</organism>
<feature type="chain" id="PRO_5046503839" evidence="6">
    <location>
        <begin position="22"/>
        <end position="198"/>
    </location>
</feature>
<reference evidence="8 9" key="1">
    <citation type="submission" date="2021-05" db="EMBL/GenBank/DDBJ databases">
        <title>Aequorivita echinoideorum JCM 30378 genome.</title>
        <authorList>
            <person name="Zhang H."/>
            <person name="Li C."/>
        </authorList>
    </citation>
    <scope>NUCLEOTIDE SEQUENCE [LARGE SCALE GENOMIC DNA]</scope>
    <source>
        <strain evidence="8 9">JCM30378</strain>
    </source>
</reference>
<dbReference type="PROSITE" id="PS51257">
    <property type="entry name" value="PROKAR_LIPOPROTEIN"/>
    <property type="match status" value="1"/>
</dbReference>
<dbReference type="PROSITE" id="PS51935">
    <property type="entry name" value="NLPC_P60"/>
    <property type="match status" value="1"/>
</dbReference>
<dbReference type="InterPro" id="IPR000064">
    <property type="entry name" value="NLP_P60_dom"/>
</dbReference>
<dbReference type="RefSeq" id="WP_214111446.1">
    <property type="nucleotide sequence ID" value="NZ_JAHCTB010000001.1"/>
</dbReference>
<protein>
    <submittedName>
        <fullName evidence="8">C40 family peptidase</fullName>
    </submittedName>
</protein>
<dbReference type="Gene3D" id="3.90.1720.10">
    <property type="entry name" value="endopeptidase domain like (from Nostoc punctiforme)"/>
    <property type="match status" value="1"/>
</dbReference>
<keyword evidence="2" id="KW-0645">Protease</keyword>
<feature type="domain" description="NlpC/P60" evidence="7">
    <location>
        <begin position="72"/>
        <end position="198"/>
    </location>
</feature>
<evidence type="ECO:0000259" key="7">
    <source>
        <dbReference type="PROSITE" id="PS51935"/>
    </source>
</evidence>
<evidence type="ECO:0000256" key="3">
    <source>
        <dbReference type="ARBA" id="ARBA00022801"/>
    </source>
</evidence>
<keyword evidence="6" id="KW-0732">Signal</keyword>
<gene>
    <name evidence="8" type="ORF">KIV10_00050</name>
</gene>
<dbReference type="InterPro" id="IPR051202">
    <property type="entry name" value="Peptidase_C40"/>
</dbReference>
<proteinExistence type="inferred from homology"/>
<dbReference type="EMBL" id="JAHCTB010000001">
    <property type="protein sequence ID" value="MBT0606559.1"/>
    <property type="molecule type" value="Genomic_DNA"/>
</dbReference>
<comment type="caution">
    <text evidence="8">The sequence shown here is derived from an EMBL/GenBank/DDBJ whole genome shotgun (WGS) entry which is preliminary data.</text>
</comment>
<dbReference type="PANTHER" id="PTHR47053:SF1">
    <property type="entry name" value="MUREIN DD-ENDOPEPTIDASE MEPH-RELATED"/>
    <property type="match status" value="1"/>
</dbReference>
<dbReference type="InterPro" id="IPR038765">
    <property type="entry name" value="Papain-like_cys_pep_sf"/>
</dbReference>
<evidence type="ECO:0000256" key="2">
    <source>
        <dbReference type="ARBA" id="ARBA00022670"/>
    </source>
</evidence>
<name>A0ABS5S006_9FLAO</name>
<comment type="similarity">
    <text evidence="1">Belongs to the peptidase C40 family.</text>
</comment>
<evidence type="ECO:0000256" key="5">
    <source>
        <dbReference type="SAM" id="MobiDB-lite"/>
    </source>
</evidence>
<evidence type="ECO:0000256" key="4">
    <source>
        <dbReference type="ARBA" id="ARBA00022807"/>
    </source>
</evidence>
<evidence type="ECO:0000256" key="1">
    <source>
        <dbReference type="ARBA" id="ARBA00007074"/>
    </source>
</evidence>
<evidence type="ECO:0000313" key="9">
    <source>
        <dbReference type="Proteomes" id="UP001297092"/>
    </source>
</evidence>
<keyword evidence="4" id="KW-0788">Thiol protease</keyword>
<keyword evidence="3" id="KW-0378">Hydrolase</keyword>
<accession>A0ABS5S006</accession>
<evidence type="ECO:0000313" key="8">
    <source>
        <dbReference type="EMBL" id="MBT0606559.1"/>
    </source>
</evidence>
<evidence type="ECO:0000256" key="6">
    <source>
        <dbReference type="SAM" id="SignalP"/>
    </source>
</evidence>
<feature type="region of interest" description="Disordered" evidence="5">
    <location>
        <begin position="48"/>
        <end position="72"/>
    </location>
</feature>
<sequence length="198" mass="22432">MKKVFAILFFSFLLISCGSTKNTGKIPEEIIGSTTATKKPVRKVKPNKNTRVTKTNTRKVEETEDTVNESPKDTRENIIEFSKTFLGTRYKFGGTTEAGMDCSGLVYTAFKKEDIELPRISRDMATKGILISYKDIEEGDLVFFRTSRKNTITHVGLVVEAKRGDVKFIHSTTRAGVIISSMEEKYWKDAFVEVRRII</sequence>
<dbReference type="PANTHER" id="PTHR47053">
    <property type="entry name" value="MUREIN DD-ENDOPEPTIDASE MEPH-RELATED"/>
    <property type="match status" value="1"/>
</dbReference>
<dbReference type="SUPFAM" id="SSF54001">
    <property type="entry name" value="Cysteine proteinases"/>
    <property type="match status" value="1"/>
</dbReference>
<dbReference type="Proteomes" id="UP001297092">
    <property type="component" value="Unassembled WGS sequence"/>
</dbReference>
<dbReference type="Pfam" id="PF00877">
    <property type="entry name" value="NLPC_P60"/>
    <property type="match status" value="1"/>
</dbReference>
<keyword evidence="9" id="KW-1185">Reference proteome</keyword>
<feature type="signal peptide" evidence="6">
    <location>
        <begin position="1"/>
        <end position="21"/>
    </location>
</feature>